<organism evidence="1 2">
    <name type="scientific">Trichostrongylus colubriformis</name>
    <name type="common">Black scour worm</name>
    <dbReference type="NCBI Taxonomy" id="6319"/>
    <lineage>
        <taxon>Eukaryota</taxon>
        <taxon>Metazoa</taxon>
        <taxon>Ecdysozoa</taxon>
        <taxon>Nematoda</taxon>
        <taxon>Chromadorea</taxon>
        <taxon>Rhabditida</taxon>
        <taxon>Rhabditina</taxon>
        <taxon>Rhabditomorpha</taxon>
        <taxon>Strongyloidea</taxon>
        <taxon>Trichostrongylidae</taxon>
        <taxon>Trichostrongylus</taxon>
    </lineage>
</organism>
<dbReference type="EMBL" id="WIXE01007018">
    <property type="protein sequence ID" value="KAK5980764.1"/>
    <property type="molecule type" value="Genomic_DNA"/>
</dbReference>
<name>A0AAN8J2L1_TRICO</name>
<accession>A0AAN8J2L1</accession>
<evidence type="ECO:0000313" key="2">
    <source>
        <dbReference type="Proteomes" id="UP001331761"/>
    </source>
</evidence>
<protein>
    <submittedName>
        <fullName evidence="1">Uncharacterized protein</fullName>
    </submittedName>
</protein>
<comment type="caution">
    <text evidence="1">The sequence shown here is derived from an EMBL/GenBank/DDBJ whole genome shotgun (WGS) entry which is preliminary data.</text>
</comment>
<sequence length="92" mass="10764">GLWQAKQKKEIVKVVHGALLKTNMKFHCTLLKFRCALYLTTAVAGIRSYSLRRSFLCFYSSFASIRLYVAAVERCAVPPLCYRFWFCCFFLY</sequence>
<feature type="non-terminal residue" evidence="1">
    <location>
        <position position="1"/>
    </location>
</feature>
<dbReference type="AlphaFoldDB" id="A0AAN8J2L1"/>
<dbReference type="Proteomes" id="UP001331761">
    <property type="component" value="Unassembled WGS sequence"/>
</dbReference>
<proteinExistence type="predicted"/>
<evidence type="ECO:0000313" key="1">
    <source>
        <dbReference type="EMBL" id="KAK5980764.1"/>
    </source>
</evidence>
<reference evidence="1 2" key="1">
    <citation type="submission" date="2019-10" db="EMBL/GenBank/DDBJ databases">
        <title>Assembly and Annotation for the nematode Trichostrongylus colubriformis.</title>
        <authorList>
            <person name="Martin J."/>
        </authorList>
    </citation>
    <scope>NUCLEOTIDE SEQUENCE [LARGE SCALE GENOMIC DNA]</scope>
    <source>
        <strain evidence="1">G859</strain>
        <tissue evidence="1">Whole worm</tissue>
    </source>
</reference>
<keyword evidence="2" id="KW-1185">Reference proteome</keyword>
<gene>
    <name evidence="1" type="ORF">GCK32_018156</name>
</gene>